<keyword evidence="3" id="KW-1185">Reference proteome</keyword>
<dbReference type="Proteomes" id="UP000028058">
    <property type="component" value="Unassembled WGS sequence"/>
</dbReference>
<organism evidence="2 3">
    <name type="scientific">Streptomyces xinghaiensis</name>
    <dbReference type="NCBI Taxonomy" id="1038928"/>
    <lineage>
        <taxon>Bacteria</taxon>
        <taxon>Bacillati</taxon>
        <taxon>Actinomycetota</taxon>
        <taxon>Actinomycetes</taxon>
        <taxon>Kitasatosporales</taxon>
        <taxon>Streptomycetaceae</taxon>
        <taxon>Streptomyces</taxon>
    </lineage>
</organism>
<proteinExistence type="predicted"/>
<name>A0A3R7EWN2_9ACTN</name>
<dbReference type="RefSeq" id="WP_078650317.1">
    <property type="nucleotide sequence ID" value="NZ_CP134822.1"/>
</dbReference>
<accession>A0A3R7EWN2</accession>
<feature type="domain" description="DNA primase/polymerase bifunctional N-terminal" evidence="1">
    <location>
        <begin position="38"/>
        <end position="161"/>
    </location>
</feature>
<sequence length="252" mass="25321">MSDWQPRPWQHPDGSTRFALFRAPAPDDGSLVPARVTAAGAAWLASAAPAPQRVLALWAARPEAPAVLPCGTAFDVISAPGVFGRRLLDRLWSEGPGSGPVAVHRGRLLLFTEPGTARRLPALLAGTEWGGTEWGAAVPPLLCHGTGDTVTVPPLRLPASALAATAGPPAPAVAAVPGGLRPVPGTGVPGPGNGAGTARPALSRWLAAPDVRHPWLPGGEVLRWACSGAVPGGAAAGRPLPAPALAAPTGAC</sequence>
<evidence type="ECO:0000313" key="3">
    <source>
        <dbReference type="Proteomes" id="UP000028058"/>
    </source>
</evidence>
<dbReference type="Pfam" id="PF09250">
    <property type="entry name" value="Prim-Pol"/>
    <property type="match status" value="1"/>
</dbReference>
<dbReference type="EMBL" id="JNAD02000003">
    <property type="protein sequence ID" value="RKM97493.1"/>
    <property type="molecule type" value="Genomic_DNA"/>
</dbReference>
<reference evidence="2 3" key="1">
    <citation type="journal article" date="2014" name="Genome Announc.">
        <title>Draft Genome Sequence of Streptomyces fradiae ATCC 19609, a Strain Highly Sensitive to Antibiotics.</title>
        <authorList>
            <person name="Bekker O.B."/>
            <person name="Klimina K.M."/>
            <person name="Vatlin A.A."/>
            <person name="Zakharevich N.V."/>
            <person name="Kasianov A.S."/>
            <person name="Danilenko V.N."/>
        </authorList>
    </citation>
    <scope>NUCLEOTIDE SEQUENCE [LARGE SCALE GENOMIC DNA]</scope>
    <source>
        <strain evidence="2 3">ATCC 19609</strain>
    </source>
</reference>
<evidence type="ECO:0000259" key="1">
    <source>
        <dbReference type="Pfam" id="PF09250"/>
    </source>
</evidence>
<evidence type="ECO:0000313" key="2">
    <source>
        <dbReference type="EMBL" id="RKM97493.1"/>
    </source>
</evidence>
<dbReference type="OrthoDB" id="3851827at2"/>
<gene>
    <name evidence="2" type="ORF">SFRA_008915</name>
</gene>
<protein>
    <recommendedName>
        <fullName evidence="1">DNA primase/polymerase bifunctional N-terminal domain-containing protein</fullName>
    </recommendedName>
</protein>
<dbReference type="InterPro" id="IPR015330">
    <property type="entry name" value="DNA_primase/pol_bifunc_N"/>
</dbReference>
<comment type="caution">
    <text evidence="2">The sequence shown here is derived from an EMBL/GenBank/DDBJ whole genome shotgun (WGS) entry which is preliminary data.</text>
</comment>
<dbReference type="AlphaFoldDB" id="A0A3R7EWN2"/>